<dbReference type="GeneID" id="6920734"/>
<dbReference type="KEGG" id="vg:6920734"/>
<dbReference type="Proteomes" id="UP000001849">
    <property type="component" value="Segment"/>
</dbReference>
<evidence type="ECO:0000313" key="2">
    <source>
        <dbReference type="Proteomes" id="UP000001849"/>
    </source>
</evidence>
<sequence>MPNSTTTDVLASNIDPFAFKDSHVSARGTRIYWAVTWLDSATPNGRYEIEKLSASMWSVTHYQVMKGGEQKFTRHIGPADSKQQAMRLAQLDSNRLGTNIASAFVKGHGLISA</sequence>
<name>B5LJ41_9CAUD</name>
<dbReference type="RefSeq" id="YP_002224948.1">
    <property type="nucleotide sequence ID" value="NC_011273.1"/>
</dbReference>
<proteinExistence type="predicted"/>
<reference evidence="1 2" key="1">
    <citation type="submission" date="2008-06" db="EMBL/GenBank/DDBJ databases">
        <authorList>
            <person name="Smith A.L."/>
            <person name="Paladin E.C."/>
            <person name="Jacobs-Sera D."/>
            <person name="Hendirx R.W."/>
            <person name="Hatfull G.F."/>
        </authorList>
    </citation>
    <scope>NUCLEOTIDE SEQUENCE [LARGE SCALE GENOMIC DNA]</scope>
</reference>
<organism evidence="1 2">
    <name type="scientific">Mycobacterium phage Myrna</name>
    <dbReference type="NCBI Taxonomy" id="546805"/>
    <lineage>
        <taxon>Viruses</taxon>
        <taxon>Duplodnaviria</taxon>
        <taxon>Heunggongvirae</taxon>
        <taxon>Uroviricota</taxon>
        <taxon>Caudoviricetes</taxon>
        <taxon>Ceeclamvirinae</taxon>
        <taxon>Myrnavirus</taxon>
        <taxon>Myrnavirus myrna</taxon>
    </lineage>
</organism>
<protein>
    <submittedName>
        <fullName evidence="1">Uncharacterized protein</fullName>
    </submittedName>
</protein>
<evidence type="ECO:0000313" key="1">
    <source>
        <dbReference type="EMBL" id="ACH62038.1"/>
    </source>
</evidence>
<keyword evidence="2" id="KW-1185">Reference proteome</keyword>
<accession>B5LJ41</accession>
<dbReference type="EMBL" id="EU826466">
    <property type="protein sequence ID" value="ACH62038.1"/>
    <property type="molecule type" value="Genomic_DNA"/>
</dbReference>
<gene>
    <name evidence="1" type="primary">30</name>
    <name evidence="1" type="ORF">MYRNA_30</name>
</gene>
<dbReference type="OrthoDB" id="32967at10239"/>